<evidence type="ECO:0000313" key="3">
    <source>
        <dbReference type="Proteomes" id="UP001378592"/>
    </source>
</evidence>
<name>A0AAN9VZ34_9ORTH</name>
<dbReference type="GO" id="GO:0005549">
    <property type="term" value="F:odorant binding"/>
    <property type="evidence" value="ECO:0007669"/>
    <property type="project" value="InterPro"/>
</dbReference>
<gene>
    <name evidence="2" type="ORF">R5R35_002988</name>
</gene>
<dbReference type="SUPFAM" id="SSF47565">
    <property type="entry name" value="Insect pheromone/odorant-binding proteins"/>
    <property type="match status" value="1"/>
</dbReference>
<reference evidence="2 3" key="1">
    <citation type="submission" date="2024-03" db="EMBL/GenBank/DDBJ databases">
        <title>The genome assembly and annotation of the cricket Gryllus longicercus Weissman &amp; Gray.</title>
        <authorList>
            <person name="Szrajer S."/>
            <person name="Gray D."/>
            <person name="Ylla G."/>
        </authorList>
    </citation>
    <scope>NUCLEOTIDE SEQUENCE [LARGE SCALE GENOMIC DNA]</scope>
    <source>
        <strain evidence="2">DAG 2021-001</strain>
        <tissue evidence="2">Whole body minus gut</tissue>
    </source>
</reference>
<dbReference type="Gene3D" id="1.10.238.20">
    <property type="entry name" value="Pheromone/general odorant binding protein domain"/>
    <property type="match status" value="1"/>
</dbReference>
<keyword evidence="1" id="KW-0732">Signal</keyword>
<dbReference type="InterPro" id="IPR006170">
    <property type="entry name" value="PBP/GOBP"/>
</dbReference>
<comment type="caution">
    <text evidence="2">The sequence shown here is derived from an EMBL/GenBank/DDBJ whole genome shotgun (WGS) entry which is preliminary data.</text>
</comment>
<dbReference type="InterPro" id="IPR036728">
    <property type="entry name" value="PBP_GOBP_sf"/>
</dbReference>
<feature type="chain" id="PRO_5042869006" description="Odorant binding protein" evidence="1">
    <location>
        <begin position="19"/>
        <end position="159"/>
    </location>
</feature>
<dbReference type="AlphaFoldDB" id="A0AAN9VZ34"/>
<accession>A0AAN9VZ34</accession>
<dbReference type="EMBL" id="JAZDUA010000081">
    <property type="protein sequence ID" value="KAK7869042.1"/>
    <property type="molecule type" value="Genomic_DNA"/>
</dbReference>
<protein>
    <recommendedName>
        <fullName evidence="4">Odorant binding protein</fullName>
    </recommendedName>
</protein>
<dbReference type="Pfam" id="PF01395">
    <property type="entry name" value="PBP_GOBP"/>
    <property type="match status" value="1"/>
</dbReference>
<sequence>MQVLAFALVVVFASGVVCLPEEQITAVKSCLKENNILYGIYRTCTEKGFHGLSVNPGKEVKCGLKCILTALKMLTESGMLEETIIKQNANFIGKLDNDLATDWSSRVQKCMDPSLYPVDDECTATWSMLQCVENVKIEMFPAIVKSIAEIINNIQNSIS</sequence>
<evidence type="ECO:0000313" key="2">
    <source>
        <dbReference type="EMBL" id="KAK7869042.1"/>
    </source>
</evidence>
<proteinExistence type="predicted"/>
<feature type="signal peptide" evidence="1">
    <location>
        <begin position="1"/>
        <end position="18"/>
    </location>
</feature>
<dbReference type="Proteomes" id="UP001378592">
    <property type="component" value="Unassembled WGS sequence"/>
</dbReference>
<keyword evidence="3" id="KW-1185">Reference proteome</keyword>
<evidence type="ECO:0000256" key="1">
    <source>
        <dbReference type="SAM" id="SignalP"/>
    </source>
</evidence>
<organism evidence="2 3">
    <name type="scientific">Gryllus longicercus</name>
    <dbReference type="NCBI Taxonomy" id="2509291"/>
    <lineage>
        <taxon>Eukaryota</taxon>
        <taxon>Metazoa</taxon>
        <taxon>Ecdysozoa</taxon>
        <taxon>Arthropoda</taxon>
        <taxon>Hexapoda</taxon>
        <taxon>Insecta</taxon>
        <taxon>Pterygota</taxon>
        <taxon>Neoptera</taxon>
        <taxon>Polyneoptera</taxon>
        <taxon>Orthoptera</taxon>
        <taxon>Ensifera</taxon>
        <taxon>Gryllidea</taxon>
        <taxon>Grylloidea</taxon>
        <taxon>Gryllidae</taxon>
        <taxon>Gryllinae</taxon>
        <taxon>Gryllus</taxon>
    </lineage>
</organism>
<dbReference type="CDD" id="cd23992">
    <property type="entry name" value="PBP_GOBP"/>
    <property type="match status" value="1"/>
</dbReference>
<evidence type="ECO:0008006" key="4">
    <source>
        <dbReference type="Google" id="ProtNLM"/>
    </source>
</evidence>